<evidence type="ECO:0000313" key="3">
    <source>
        <dbReference type="Proteomes" id="UP001606303"/>
    </source>
</evidence>
<comment type="caution">
    <text evidence="2">The sequence shown here is derived from an EMBL/GenBank/DDBJ whole genome shotgun (WGS) entry which is preliminary data.</text>
</comment>
<evidence type="ECO:0000313" key="2">
    <source>
        <dbReference type="EMBL" id="MFG6466027.1"/>
    </source>
</evidence>
<name>A0ABW7GVM3_9BURK</name>
<evidence type="ECO:0000256" key="1">
    <source>
        <dbReference type="SAM" id="SignalP"/>
    </source>
</evidence>
<feature type="chain" id="PRO_5045341065" evidence="1">
    <location>
        <begin position="27"/>
        <end position="51"/>
    </location>
</feature>
<reference evidence="2 3" key="1">
    <citation type="submission" date="2024-08" db="EMBL/GenBank/DDBJ databases">
        <authorList>
            <person name="Lu H."/>
        </authorList>
    </citation>
    <scope>NUCLEOTIDE SEQUENCE [LARGE SCALE GENOMIC DNA]</scope>
    <source>
        <strain evidence="2 3">BYS87W</strain>
    </source>
</reference>
<sequence>MRARHVAGLALLAAAVALLLSGHAGAAFSVFAVSTVAELIAAAVTAKQTNT</sequence>
<proteinExistence type="predicted"/>
<organism evidence="2 3">
    <name type="scientific">Pelomonas baiyunensis</name>
    <dbReference type="NCBI Taxonomy" id="3299026"/>
    <lineage>
        <taxon>Bacteria</taxon>
        <taxon>Pseudomonadati</taxon>
        <taxon>Pseudomonadota</taxon>
        <taxon>Betaproteobacteria</taxon>
        <taxon>Burkholderiales</taxon>
        <taxon>Sphaerotilaceae</taxon>
        <taxon>Roseateles</taxon>
    </lineage>
</organism>
<keyword evidence="1" id="KW-0732">Signal</keyword>
<accession>A0ABW7GVM3</accession>
<feature type="signal peptide" evidence="1">
    <location>
        <begin position="1"/>
        <end position="26"/>
    </location>
</feature>
<dbReference type="EMBL" id="JBIGIB010000001">
    <property type="protein sequence ID" value="MFG6466027.1"/>
    <property type="molecule type" value="Genomic_DNA"/>
</dbReference>
<dbReference type="RefSeq" id="WP_394382057.1">
    <property type="nucleotide sequence ID" value="NZ_JBIGIB010000001.1"/>
</dbReference>
<protein>
    <submittedName>
        <fullName evidence="2">Uncharacterized protein</fullName>
    </submittedName>
</protein>
<gene>
    <name evidence="2" type="ORF">ACG01O_05355</name>
</gene>
<dbReference type="Proteomes" id="UP001606303">
    <property type="component" value="Unassembled WGS sequence"/>
</dbReference>
<keyword evidence="3" id="KW-1185">Reference proteome</keyword>